<comment type="caution">
    <text evidence="2">The sequence shown here is derived from an EMBL/GenBank/DDBJ whole genome shotgun (WGS) entry which is preliminary data.</text>
</comment>
<proteinExistence type="predicted"/>
<dbReference type="OrthoDB" id="9976953at2759"/>
<dbReference type="Pfam" id="PF15379">
    <property type="entry name" value="DUF4606"/>
    <property type="match status" value="1"/>
</dbReference>
<reference evidence="2" key="2">
    <citation type="submission" date="2020-11" db="EMBL/GenBank/DDBJ databases">
        <authorList>
            <person name="McCartney M.A."/>
            <person name="Auch B."/>
            <person name="Kono T."/>
            <person name="Mallez S."/>
            <person name="Becker A."/>
            <person name="Gohl D.M."/>
            <person name="Silverstein K.A.T."/>
            <person name="Koren S."/>
            <person name="Bechman K.B."/>
            <person name="Herman A."/>
            <person name="Abrahante J.E."/>
            <person name="Garbe J."/>
        </authorList>
    </citation>
    <scope>NUCLEOTIDE SEQUENCE</scope>
    <source>
        <strain evidence="2">Duluth1</strain>
        <tissue evidence="2">Whole animal</tissue>
    </source>
</reference>
<reference evidence="2" key="1">
    <citation type="journal article" date="2019" name="bioRxiv">
        <title>The Genome of the Zebra Mussel, Dreissena polymorpha: A Resource for Invasive Species Research.</title>
        <authorList>
            <person name="McCartney M.A."/>
            <person name="Auch B."/>
            <person name="Kono T."/>
            <person name="Mallez S."/>
            <person name="Zhang Y."/>
            <person name="Obille A."/>
            <person name="Becker A."/>
            <person name="Abrahante J.E."/>
            <person name="Garbe J."/>
            <person name="Badalamenti J.P."/>
            <person name="Herman A."/>
            <person name="Mangelson H."/>
            <person name="Liachko I."/>
            <person name="Sullivan S."/>
            <person name="Sone E.D."/>
            <person name="Koren S."/>
            <person name="Silverstein K.A.T."/>
            <person name="Beckman K.B."/>
            <person name="Gohl D.M."/>
        </authorList>
    </citation>
    <scope>NUCLEOTIDE SEQUENCE</scope>
    <source>
        <strain evidence="2">Duluth1</strain>
        <tissue evidence="2">Whole animal</tissue>
    </source>
</reference>
<gene>
    <name evidence="2" type="ORF">DPMN_113412</name>
</gene>
<evidence type="ECO:0000313" key="2">
    <source>
        <dbReference type="EMBL" id="KAH3839971.1"/>
    </source>
</evidence>
<dbReference type="AlphaFoldDB" id="A0A9D4QQN2"/>
<organism evidence="2 3">
    <name type="scientific">Dreissena polymorpha</name>
    <name type="common">Zebra mussel</name>
    <name type="synonym">Mytilus polymorpha</name>
    <dbReference type="NCBI Taxonomy" id="45954"/>
    <lineage>
        <taxon>Eukaryota</taxon>
        <taxon>Metazoa</taxon>
        <taxon>Spiralia</taxon>
        <taxon>Lophotrochozoa</taxon>
        <taxon>Mollusca</taxon>
        <taxon>Bivalvia</taxon>
        <taxon>Autobranchia</taxon>
        <taxon>Heteroconchia</taxon>
        <taxon>Euheterodonta</taxon>
        <taxon>Imparidentia</taxon>
        <taxon>Neoheterodontei</taxon>
        <taxon>Myida</taxon>
        <taxon>Dreissenoidea</taxon>
        <taxon>Dreissenidae</taxon>
        <taxon>Dreissena</taxon>
    </lineage>
</organism>
<dbReference type="Proteomes" id="UP000828390">
    <property type="component" value="Unassembled WGS sequence"/>
</dbReference>
<dbReference type="PANTHER" id="PTHR35256:SF1">
    <property type="entry name" value="EXPRESSED SEQUENCE AI429214"/>
    <property type="match status" value="1"/>
</dbReference>
<dbReference type="PANTHER" id="PTHR35256">
    <property type="entry name" value="CHROMOSOME 8 OPEN READING FRAME 48"/>
    <property type="match status" value="1"/>
</dbReference>
<evidence type="ECO:0000313" key="3">
    <source>
        <dbReference type="Proteomes" id="UP000828390"/>
    </source>
</evidence>
<protein>
    <submittedName>
        <fullName evidence="2">Uncharacterized protein</fullName>
    </submittedName>
</protein>
<sequence>MASKRSTVTWKIPAKSNAKDDIYQKDRISVTREIQEHSYSDTFMSDSYSDTFVSSSMTRSQNGNSETENGKPLSSKSKLFSSNFLYAKTKHEQSISVEESSIQEATHLETARNVTDALETVQEISYRTEDFESFTGTDISDTHPPSNTFTSYTNTFESEYTDTFESEERTNADSKVELSDESEIKPSISNSYRTRCEDDENLLDQSYIAPGFNGKLLPGEDEDTDEGETLADDYSYSFTFEPTVTHQESGASYELSLLSGEDAIAAKKFLQSQVRNLRQKHEDPKGLQLASMDIDDDDDEVEDPYLKHYCKKKVKLLKTKRAQPECLPAKLEPIAHPLSRPAFMGESIEEYGVPETVMERARLNRIMAAMSKAAKEDFHEPRKCQECSLKKQELDLEDAQRQFVRAHTMRLKNKAMDNRVEEHLLKMNTVSMVAELARELPRHSDRPEQVMDRLLEPLLGKNVMR</sequence>
<accession>A0A9D4QQN2</accession>
<name>A0A9D4QQN2_DREPO</name>
<dbReference type="InterPro" id="IPR027932">
    <property type="entry name" value="DUF4606"/>
</dbReference>
<evidence type="ECO:0000256" key="1">
    <source>
        <dbReference type="SAM" id="MobiDB-lite"/>
    </source>
</evidence>
<keyword evidence="3" id="KW-1185">Reference proteome</keyword>
<dbReference type="EMBL" id="JAIWYP010000004">
    <property type="protein sequence ID" value="KAH3839971.1"/>
    <property type="molecule type" value="Genomic_DNA"/>
</dbReference>
<feature type="region of interest" description="Disordered" evidence="1">
    <location>
        <begin position="53"/>
        <end position="76"/>
    </location>
</feature>